<gene>
    <name evidence="3" type="ORF">H4Q32_024732</name>
</gene>
<evidence type="ECO:0000256" key="1">
    <source>
        <dbReference type="SAM" id="MobiDB-lite"/>
    </source>
</evidence>
<dbReference type="InterPro" id="IPR005162">
    <property type="entry name" value="Retrotrans_gag_dom"/>
</dbReference>
<evidence type="ECO:0000313" key="4">
    <source>
        <dbReference type="Proteomes" id="UP000830375"/>
    </source>
</evidence>
<dbReference type="InterPro" id="IPR001969">
    <property type="entry name" value="Aspartic_peptidase_AS"/>
</dbReference>
<feature type="domain" description="Retrotransposon gag" evidence="2">
    <location>
        <begin position="321"/>
        <end position="406"/>
    </location>
</feature>
<dbReference type="PANTHER" id="PTHR33223">
    <property type="entry name" value="CCHC-TYPE DOMAIN-CONTAINING PROTEIN"/>
    <property type="match status" value="1"/>
</dbReference>
<feature type="region of interest" description="Disordered" evidence="1">
    <location>
        <begin position="239"/>
        <end position="266"/>
    </location>
</feature>
<dbReference type="Pfam" id="PF03732">
    <property type="entry name" value="Retrotrans_gag"/>
    <property type="match status" value="1"/>
</dbReference>
<dbReference type="EMBL" id="JACTAM010000180">
    <property type="protein sequence ID" value="KAI2647714.1"/>
    <property type="molecule type" value="Genomic_DNA"/>
</dbReference>
<protein>
    <submittedName>
        <fullName evidence="3">Activity-regulated cytoskeleton-associated protein</fullName>
    </submittedName>
</protein>
<organism evidence="3 4">
    <name type="scientific">Labeo rohita</name>
    <name type="common">Indian major carp</name>
    <name type="synonym">Cyprinus rohita</name>
    <dbReference type="NCBI Taxonomy" id="84645"/>
    <lineage>
        <taxon>Eukaryota</taxon>
        <taxon>Metazoa</taxon>
        <taxon>Chordata</taxon>
        <taxon>Craniata</taxon>
        <taxon>Vertebrata</taxon>
        <taxon>Euteleostomi</taxon>
        <taxon>Actinopterygii</taxon>
        <taxon>Neopterygii</taxon>
        <taxon>Teleostei</taxon>
        <taxon>Ostariophysi</taxon>
        <taxon>Cypriniformes</taxon>
        <taxon>Cyprinidae</taxon>
        <taxon>Labeoninae</taxon>
        <taxon>Labeonini</taxon>
        <taxon>Labeo</taxon>
    </lineage>
</organism>
<dbReference type="Proteomes" id="UP000830375">
    <property type="component" value="Unassembled WGS sequence"/>
</dbReference>
<proteinExistence type="predicted"/>
<evidence type="ECO:0000313" key="3">
    <source>
        <dbReference type="EMBL" id="KAI2647714.1"/>
    </source>
</evidence>
<comment type="caution">
    <text evidence="3">The sequence shown here is derived from an EMBL/GenBank/DDBJ whole genome shotgun (WGS) entry which is preliminary data.</text>
</comment>
<dbReference type="SUPFAM" id="SSF50630">
    <property type="entry name" value="Acid proteases"/>
    <property type="match status" value="1"/>
</dbReference>
<dbReference type="PROSITE" id="PS00141">
    <property type="entry name" value="ASP_PROTEASE"/>
    <property type="match status" value="1"/>
</dbReference>
<evidence type="ECO:0000259" key="2">
    <source>
        <dbReference type="Pfam" id="PF03732"/>
    </source>
</evidence>
<dbReference type="PANTHER" id="PTHR33223:SF6">
    <property type="entry name" value="CCHC-TYPE DOMAIN-CONTAINING PROTEIN"/>
    <property type="match status" value="1"/>
</dbReference>
<keyword evidence="4" id="KW-1185">Reference proteome</keyword>
<accession>A0ABQ8LBN9</accession>
<dbReference type="InterPro" id="IPR021109">
    <property type="entry name" value="Peptidase_aspartic_dom_sf"/>
</dbReference>
<reference evidence="3 4" key="1">
    <citation type="submission" date="2022-01" db="EMBL/GenBank/DDBJ databases">
        <title>A high-quality chromosome-level genome assembly of rohu carp, Labeo rohita.</title>
        <authorList>
            <person name="Arick M.A. II"/>
            <person name="Hsu C.-Y."/>
            <person name="Magbanua Z."/>
            <person name="Pechanova O."/>
            <person name="Grover C."/>
            <person name="Miller E."/>
            <person name="Thrash A."/>
            <person name="Ezzel L."/>
            <person name="Alam S."/>
            <person name="Benzie J."/>
            <person name="Hamilton M."/>
            <person name="Karsi A."/>
            <person name="Lawrence M.L."/>
            <person name="Peterson D.G."/>
        </authorList>
    </citation>
    <scope>NUCLEOTIDE SEQUENCE [LARGE SCALE GENOMIC DNA]</scope>
    <source>
        <strain evidence="4">BAU-BD-2019</strain>
        <tissue evidence="3">Blood</tissue>
    </source>
</reference>
<name>A0ABQ8LBN9_LABRO</name>
<sequence>MAATPPHSPSTFVEMETPDIETPNWPYALRPQPLPPGSFRTPLHFSPSQASTHVRFVSPTPAGSTPIQPLTWEQERNADHMQICTSPVPSPVSSVMQQDLPGILPTPGKEMQQLTQRVQGNWDTLLEHMQTHEKNVGKLTQEFKTTSAHHDKLIAQLADKLEHNQQQVLACISKNKEDVKEEIDQLVKSVKIDISDELHKAQTTFVSESLPNAPKPPEHCTAMQDLQTGIKEKFQDQEKQLAGLKVSDPSPHPTTSESPAIPVTGPPPLTLPVIKSDHLKLTFPTFGRSSDDADPLLYLTRCQDFFALHPLTDADILATFRSVLYGTARDWWEVARSSITTWDEFESAFLSAFLSEDYEDELAERVRTRTQGDRECIRDFAFTYRALCKRWKPSLTDSELVKMILKNIKPYLASQLHSRVNTVDELVKLGQQLEKDYEQQQQYEGRDITHLATVLALSLLSPFNPPVKSIPPTTSTACKKTPPPADVPQQLVVPLSIGTWKGKAIVDTGASYTLLHENLCKELSAPNLCPWTRGPLYLANGEAEIPLGWWPADQKYSFKSNPNEDYPFQPGNASVPIIPTQHQKEKMENKSDSTLKDHIITQILGVAMLGMGDMA</sequence>